<name>A0A835FXC9_9POAL</name>
<gene>
    <name evidence="3" type="ORF">HU200_001385</name>
</gene>
<evidence type="ECO:0000313" key="4">
    <source>
        <dbReference type="Proteomes" id="UP000636709"/>
    </source>
</evidence>
<protein>
    <submittedName>
        <fullName evidence="3">Uncharacterized protein</fullName>
    </submittedName>
</protein>
<keyword evidence="2" id="KW-1133">Transmembrane helix</keyword>
<keyword evidence="4" id="KW-1185">Reference proteome</keyword>
<dbReference type="Proteomes" id="UP000636709">
    <property type="component" value="Unassembled WGS sequence"/>
</dbReference>
<comment type="caution">
    <text evidence="3">The sequence shown here is derived from an EMBL/GenBank/DDBJ whole genome shotgun (WGS) entry which is preliminary data.</text>
</comment>
<sequence>MMALLCRKLRCQPAGNKGHRTMRLINRIAAHHAVAVELLHKSPAQTAVVASLPRFGLLGGVRGRTPAPPHSSSSPNLKQTGSVHPRRPPPGETKGEAAARGDWSSECGQRGRWGVEWVGQRRKRRAGGRRRRNMSSLGTSKGILEIAKFGVYVSVPVALTYLVATDSKTLKKLMGLVSAF</sequence>
<feature type="transmembrane region" description="Helical" evidence="2">
    <location>
        <begin position="142"/>
        <end position="164"/>
    </location>
</feature>
<feature type="compositionally biased region" description="Polar residues" evidence="1">
    <location>
        <begin position="70"/>
        <end position="82"/>
    </location>
</feature>
<dbReference type="AlphaFoldDB" id="A0A835FXC9"/>
<keyword evidence="2" id="KW-0812">Transmembrane</keyword>
<dbReference type="EMBL" id="JACEFO010000132">
    <property type="protein sequence ID" value="KAF8780573.1"/>
    <property type="molecule type" value="Genomic_DNA"/>
</dbReference>
<accession>A0A835FXC9</accession>
<evidence type="ECO:0000313" key="3">
    <source>
        <dbReference type="EMBL" id="KAF8780573.1"/>
    </source>
</evidence>
<dbReference type="PANTHER" id="PTHR35700:SF1">
    <property type="entry name" value="OS07G0181800 PROTEIN"/>
    <property type="match status" value="1"/>
</dbReference>
<dbReference type="PANTHER" id="PTHR35700">
    <property type="entry name" value="OS07G0181800 PROTEIN"/>
    <property type="match status" value="1"/>
</dbReference>
<organism evidence="3 4">
    <name type="scientific">Digitaria exilis</name>
    <dbReference type="NCBI Taxonomy" id="1010633"/>
    <lineage>
        <taxon>Eukaryota</taxon>
        <taxon>Viridiplantae</taxon>
        <taxon>Streptophyta</taxon>
        <taxon>Embryophyta</taxon>
        <taxon>Tracheophyta</taxon>
        <taxon>Spermatophyta</taxon>
        <taxon>Magnoliopsida</taxon>
        <taxon>Liliopsida</taxon>
        <taxon>Poales</taxon>
        <taxon>Poaceae</taxon>
        <taxon>PACMAD clade</taxon>
        <taxon>Panicoideae</taxon>
        <taxon>Panicodae</taxon>
        <taxon>Paniceae</taxon>
        <taxon>Anthephorinae</taxon>
        <taxon>Digitaria</taxon>
    </lineage>
</organism>
<evidence type="ECO:0000256" key="1">
    <source>
        <dbReference type="SAM" id="MobiDB-lite"/>
    </source>
</evidence>
<evidence type="ECO:0000256" key="2">
    <source>
        <dbReference type="SAM" id="Phobius"/>
    </source>
</evidence>
<reference evidence="3" key="1">
    <citation type="submission" date="2020-07" db="EMBL/GenBank/DDBJ databases">
        <title>Genome sequence and genetic diversity analysis of an under-domesticated orphan crop, white fonio (Digitaria exilis).</title>
        <authorList>
            <person name="Bennetzen J.L."/>
            <person name="Chen S."/>
            <person name="Ma X."/>
            <person name="Wang X."/>
            <person name="Yssel A.E.J."/>
            <person name="Chaluvadi S.R."/>
            <person name="Johnson M."/>
            <person name="Gangashetty P."/>
            <person name="Hamidou F."/>
            <person name="Sanogo M.D."/>
            <person name="Zwaenepoel A."/>
            <person name="Wallace J."/>
            <person name="Van De Peer Y."/>
            <person name="Van Deynze A."/>
        </authorList>
    </citation>
    <scope>NUCLEOTIDE SEQUENCE</scope>
    <source>
        <tissue evidence="3">Leaves</tissue>
    </source>
</reference>
<keyword evidence="2" id="KW-0472">Membrane</keyword>
<proteinExistence type="predicted"/>
<dbReference type="OrthoDB" id="18175at2759"/>
<feature type="region of interest" description="Disordered" evidence="1">
    <location>
        <begin position="60"/>
        <end position="107"/>
    </location>
</feature>